<proteinExistence type="predicted"/>
<reference evidence="3 4" key="1">
    <citation type="submission" date="2024-04" db="EMBL/GenBank/DDBJ databases">
        <title>Genome assembly C_amara_ONT_v2.</title>
        <authorList>
            <person name="Yant L."/>
            <person name="Moore C."/>
            <person name="Slenker M."/>
        </authorList>
    </citation>
    <scope>NUCLEOTIDE SEQUENCE [LARGE SCALE GENOMIC DNA]</scope>
    <source>
        <tissue evidence="3">Leaf</tissue>
    </source>
</reference>
<dbReference type="InterPro" id="IPR013187">
    <property type="entry name" value="F-box-assoc_dom_typ3"/>
</dbReference>
<accession>A0ABD1AFT5</accession>
<organism evidence="3 4">
    <name type="scientific">Cardamine amara subsp. amara</name>
    <dbReference type="NCBI Taxonomy" id="228776"/>
    <lineage>
        <taxon>Eukaryota</taxon>
        <taxon>Viridiplantae</taxon>
        <taxon>Streptophyta</taxon>
        <taxon>Embryophyta</taxon>
        <taxon>Tracheophyta</taxon>
        <taxon>Spermatophyta</taxon>
        <taxon>Magnoliopsida</taxon>
        <taxon>eudicotyledons</taxon>
        <taxon>Gunneridae</taxon>
        <taxon>Pentapetalae</taxon>
        <taxon>rosids</taxon>
        <taxon>malvids</taxon>
        <taxon>Brassicales</taxon>
        <taxon>Brassicaceae</taxon>
        <taxon>Cardamineae</taxon>
        <taxon>Cardamine</taxon>
    </lineage>
</organism>
<sequence>MKYTNKLFYVFYFHPERNILHSVEIQGLENDSRATRVCAFIDHVEDLNFNIMKTTSICQPEQSTSASSRNDHQVKKTSTSSGKDHQVRTIAHPQQDRRTFESINRFNSLCLLDDDEFT</sequence>
<dbReference type="Pfam" id="PF08268">
    <property type="entry name" value="FBA_3"/>
    <property type="match status" value="1"/>
</dbReference>
<evidence type="ECO:0000256" key="1">
    <source>
        <dbReference type="SAM" id="MobiDB-lite"/>
    </source>
</evidence>
<dbReference type="AlphaFoldDB" id="A0ABD1AFT5"/>
<dbReference type="EMBL" id="JBANAX010000525">
    <property type="protein sequence ID" value="KAL1204936.1"/>
    <property type="molecule type" value="Genomic_DNA"/>
</dbReference>
<dbReference type="Proteomes" id="UP001558713">
    <property type="component" value="Unassembled WGS sequence"/>
</dbReference>
<evidence type="ECO:0000313" key="3">
    <source>
        <dbReference type="EMBL" id="KAL1204936.1"/>
    </source>
</evidence>
<evidence type="ECO:0000259" key="2">
    <source>
        <dbReference type="Pfam" id="PF08268"/>
    </source>
</evidence>
<gene>
    <name evidence="3" type="ORF">V5N11_016287</name>
</gene>
<feature type="region of interest" description="Disordered" evidence="1">
    <location>
        <begin position="60"/>
        <end position="95"/>
    </location>
</feature>
<protein>
    <submittedName>
        <fullName evidence="3">F-box protein</fullName>
    </submittedName>
</protein>
<feature type="domain" description="F-box associated beta-propeller type 3" evidence="2">
    <location>
        <begin position="3"/>
        <end position="44"/>
    </location>
</feature>
<comment type="caution">
    <text evidence="3">The sequence shown here is derived from an EMBL/GenBank/DDBJ whole genome shotgun (WGS) entry which is preliminary data.</text>
</comment>
<evidence type="ECO:0000313" key="4">
    <source>
        <dbReference type="Proteomes" id="UP001558713"/>
    </source>
</evidence>
<name>A0ABD1AFT5_CARAN</name>
<keyword evidence="4" id="KW-1185">Reference proteome</keyword>